<feature type="signal peptide" evidence="1">
    <location>
        <begin position="1"/>
        <end position="23"/>
    </location>
</feature>
<feature type="chain" id="PRO_5046120004" evidence="1">
    <location>
        <begin position="24"/>
        <end position="175"/>
    </location>
</feature>
<accession>A0ABU8F0D8</accession>
<organism evidence="2 3">
    <name type="scientific">Pseudoalteromonas spongiae</name>
    <dbReference type="NCBI Taxonomy" id="298657"/>
    <lineage>
        <taxon>Bacteria</taxon>
        <taxon>Pseudomonadati</taxon>
        <taxon>Pseudomonadota</taxon>
        <taxon>Gammaproteobacteria</taxon>
        <taxon>Alteromonadales</taxon>
        <taxon>Pseudoalteromonadaceae</taxon>
        <taxon>Pseudoalteromonas</taxon>
    </lineage>
</organism>
<evidence type="ECO:0000313" key="3">
    <source>
        <dbReference type="Proteomes" id="UP001382455"/>
    </source>
</evidence>
<sequence length="175" mass="20579">MTLSTLYKTASLAVIYLSLSACAAISPEKCKTADWYNLGYSDGQSGYKRSRVNEYRQACAEVNIDVNTKKWQQGYEQGNQVYCTPENGYRIGRAGQTYNGVCLNESFVKNYNKGKRQYDIDEEIKQLEDRLYRLKEQYRNETNDDIKREIRHDIRDLEREIDRLRIPQVIYQVVF</sequence>
<dbReference type="Proteomes" id="UP001382455">
    <property type="component" value="Unassembled WGS sequence"/>
</dbReference>
<comment type="caution">
    <text evidence="2">The sequence shown here is derived from an EMBL/GenBank/DDBJ whole genome shotgun (WGS) entry which is preliminary data.</text>
</comment>
<evidence type="ECO:0000313" key="2">
    <source>
        <dbReference type="EMBL" id="MEI4551727.1"/>
    </source>
</evidence>
<keyword evidence="1" id="KW-0732">Signal</keyword>
<gene>
    <name evidence="2" type="ORF">WAE96_18770</name>
</gene>
<dbReference type="EMBL" id="JBAWKS010000002">
    <property type="protein sequence ID" value="MEI4551727.1"/>
    <property type="molecule type" value="Genomic_DNA"/>
</dbReference>
<dbReference type="Pfam" id="PF10973">
    <property type="entry name" value="DUF2799"/>
    <property type="match status" value="1"/>
</dbReference>
<protein>
    <submittedName>
        <fullName evidence="2">DUF2799 domain-containing protein</fullName>
    </submittedName>
</protein>
<reference evidence="2 3" key="1">
    <citation type="submission" date="2023-12" db="EMBL/GenBank/DDBJ databases">
        <title>Friends and Foes: Symbiotic and Algicidal bacterial influence on Karenia brevis blooms.</title>
        <authorList>
            <person name="Fei C."/>
            <person name="Mohamed A.R."/>
            <person name="Booker A."/>
            <person name="Arshad M."/>
            <person name="Klass S."/>
            <person name="Ahn S."/>
            <person name="Gilbert P.M."/>
            <person name="Heil C.A."/>
            <person name="Martinez J.M."/>
            <person name="Amin S.A."/>
        </authorList>
    </citation>
    <scope>NUCLEOTIDE SEQUENCE [LARGE SCALE GENOMIC DNA]</scope>
    <source>
        <strain evidence="2 3">CE15</strain>
    </source>
</reference>
<name>A0ABU8F0D8_9GAMM</name>
<dbReference type="InterPro" id="IPR021242">
    <property type="entry name" value="DUF2799"/>
</dbReference>
<dbReference type="RefSeq" id="WP_010559533.1">
    <property type="nucleotide sequence ID" value="NZ_JBAWKS010000002.1"/>
</dbReference>
<keyword evidence="3" id="KW-1185">Reference proteome</keyword>
<evidence type="ECO:0000256" key="1">
    <source>
        <dbReference type="SAM" id="SignalP"/>
    </source>
</evidence>
<proteinExistence type="predicted"/>